<name>E0SS08_IGNAA</name>
<dbReference type="Gene3D" id="1.20.120.330">
    <property type="entry name" value="Nucleotidyltransferases domain 2"/>
    <property type="match status" value="1"/>
</dbReference>
<evidence type="ECO:0000313" key="2">
    <source>
        <dbReference type="EMBL" id="ADM27358.1"/>
    </source>
</evidence>
<reference evidence="2 3" key="1">
    <citation type="journal article" date="2010" name="Stand. Genomic Sci.">
        <title>Complete genome sequence of Ignisphaera aggregans type strain (AQ1.S1).</title>
        <authorList>
            <person name="Goker M."/>
            <person name="Held B."/>
            <person name="Lapidus A."/>
            <person name="Nolan M."/>
            <person name="Spring S."/>
            <person name="Yasawong M."/>
            <person name="Lucas S."/>
            <person name="Glavina Del Rio T."/>
            <person name="Tice H."/>
            <person name="Cheng J.F."/>
            <person name="Goodwin L."/>
            <person name="Tapia R."/>
            <person name="Pitluck S."/>
            <person name="Liolios K."/>
            <person name="Ivanova N."/>
            <person name="Mavromatis K."/>
            <person name="Mikhailova N."/>
            <person name="Pati A."/>
            <person name="Chen A."/>
            <person name="Palaniappan K."/>
            <person name="Brambilla E."/>
            <person name="Land M."/>
            <person name="Hauser L."/>
            <person name="Chang Y.J."/>
            <person name="Jeffries C.D."/>
            <person name="Brettin T."/>
            <person name="Detter J.C."/>
            <person name="Han C."/>
            <person name="Rohde M."/>
            <person name="Sikorski J."/>
            <person name="Woyke T."/>
            <person name="Bristow J."/>
            <person name="Eisen J.A."/>
            <person name="Markowitz V."/>
            <person name="Hugenholtz P."/>
            <person name="Kyrpides N.C."/>
            <person name="Klenk H.P."/>
        </authorList>
    </citation>
    <scope>NUCLEOTIDE SEQUENCE [LARGE SCALE GENOMIC DNA]</scope>
    <source>
        <strain evidence="3">DSM 17230 / JCM 13409 / AQ1.S1</strain>
    </source>
</reference>
<dbReference type="STRING" id="583356.Igag_0522"/>
<dbReference type="Proteomes" id="UP000001304">
    <property type="component" value="Chromosome"/>
</dbReference>
<dbReference type="Pfam" id="PF05168">
    <property type="entry name" value="HEPN"/>
    <property type="match status" value="1"/>
</dbReference>
<dbReference type="HOGENOM" id="CLU_123170_1_1_2"/>
<dbReference type="AlphaFoldDB" id="E0SS08"/>
<dbReference type="PROSITE" id="PS50910">
    <property type="entry name" value="HEPN"/>
    <property type="match status" value="1"/>
</dbReference>
<organism evidence="2 3">
    <name type="scientific">Ignisphaera aggregans (strain DSM 17230 / JCM 13409 / AQ1.S1)</name>
    <dbReference type="NCBI Taxonomy" id="583356"/>
    <lineage>
        <taxon>Archaea</taxon>
        <taxon>Thermoproteota</taxon>
        <taxon>Thermoprotei</taxon>
        <taxon>Desulfurococcales</taxon>
        <taxon>Desulfurococcaceae</taxon>
        <taxon>Ignisphaera</taxon>
    </lineage>
</organism>
<evidence type="ECO:0000259" key="1">
    <source>
        <dbReference type="PROSITE" id="PS50910"/>
    </source>
</evidence>
<dbReference type="SMART" id="SM00748">
    <property type="entry name" value="HEPN"/>
    <property type="match status" value="1"/>
</dbReference>
<gene>
    <name evidence="2" type="ordered locus">Igag_0522</name>
</gene>
<dbReference type="SUPFAM" id="SSF81593">
    <property type="entry name" value="Nucleotidyltransferase substrate binding subunit/domain"/>
    <property type="match status" value="1"/>
</dbReference>
<protein>
    <submittedName>
        <fullName evidence="2">HEPN domain protein</fullName>
    </submittedName>
</protein>
<dbReference type="KEGG" id="iag:Igag_0522"/>
<dbReference type="EMBL" id="CP002098">
    <property type="protein sequence ID" value="ADM27358.1"/>
    <property type="molecule type" value="Genomic_DNA"/>
</dbReference>
<dbReference type="BioCyc" id="IAGG583356:GHAH-524-MONOMER"/>
<sequence>MSGEYVDRLRKRALSFLSEAERVSDPNLAIFLAEQSLQLYVKSVYYELFGSMLRGHKIRELLAILIKSLESHGYKAYADEILRFVDEHRRTLIELETAYTMARYGEIDYSVNDVKQAIDVVRKLIEILDQVCRGVKLG</sequence>
<evidence type="ECO:0000313" key="3">
    <source>
        <dbReference type="Proteomes" id="UP000001304"/>
    </source>
</evidence>
<dbReference type="InterPro" id="IPR007842">
    <property type="entry name" value="HEPN_dom"/>
</dbReference>
<accession>E0SS08</accession>
<proteinExistence type="predicted"/>
<keyword evidence="3" id="KW-1185">Reference proteome</keyword>
<feature type="domain" description="HEPN" evidence="1">
    <location>
        <begin position="7"/>
        <end position="131"/>
    </location>
</feature>